<keyword evidence="1" id="KW-1133">Transmembrane helix</keyword>
<dbReference type="PANTHER" id="PTHR38446:SF1">
    <property type="entry name" value="BLL0914 PROTEIN"/>
    <property type="match status" value="1"/>
</dbReference>
<protein>
    <recommendedName>
        <fullName evidence="4">Transmembrane protein</fullName>
    </recommendedName>
</protein>
<organism evidence="2 3">
    <name type="scientific">Pseudarthrobacter siccitolerans</name>
    <dbReference type="NCBI Taxonomy" id="861266"/>
    <lineage>
        <taxon>Bacteria</taxon>
        <taxon>Bacillati</taxon>
        <taxon>Actinomycetota</taxon>
        <taxon>Actinomycetes</taxon>
        <taxon>Micrococcales</taxon>
        <taxon>Micrococcaceae</taxon>
        <taxon>Pseudarthrobacter</taxon>
    </lineage>
</organism>
<feature type="transmembrane region" description="Helical" evidence="1">
    <location>
        <begin position="56"/>
        <end position="75"/>
    </location>
</feature>
<name>A0A024H7C3_9MICC</name>
<evidence type="ECO:0008006" key="4">
    <source>
        <dbReference type="Google" id="ProtNLM"/>
    </source>
</evidence>
<keyword evidence="1" id="KW-0472">Membrane</keyword>
<evidence type="ECO:0000313" key="2">
    <source>
        <dbReference type="EMBL" id="CCQ47797.1"/>
    </source>
</evidence>
<dbReference type="InterPro" id="IPR009732">
    <property type="entry name" value="DUF1304"/>
</dbReference>
<dbReference type="AlphaFoldDB" id="A0A024H7C3"/>
<dbReference type="RefSeq" id="WP_050056618.1">
    <property type="nucleotide sequence ID" value="NZ_CAQI01000053.1"/>
</dbReference>
<reference evidence="3" key="1">
    <citation type="journal article" date="2014" name="Genome Announc.">
        <title>Genome Sequence of Arthrobacter siccitolerans 4J27, a Xeroprotectant-Producing Desiccation-Tolerant Microorganism.</title>
        <authorList>
            <person name="Manzanera M."/>
            <person name="Santa-Cruz-Calvo L."/>
            <person name="Vilchez J.I."/>
            <person name="Garcia-Fontana C."/>
            <person name="Silva-Castro G.A."/>
            <person name="Calvo C."/>
            <person name="Gonzalez-Lopez J."/>
        </authorList>
    </citation>
    <scope>NUCLEOTIDE SEQUENCE [LARGE SCALE GENOMIC DNA]</scope>
    <source>
        <strain evidence="3">4J27</strain>
    </source>
</reference>
<evidence type="ECO:0000256" key="1">
    <source>
        <dbReference type="SAM" id="Phobius"/>
    </source>
</evidence>
<dbReference type="Pfam" id="PF06993">
    <property type="entry name" value="DUF1304"/>
    <property type="match status" value="1"/>
</dbReference>
<dbReference type="EMBL" id="CAQI01000053">
    <property type="protein sequence ID" value="CCQ47797.1"/>
    <property type="molecule type" value="Genomic_DNA"/>
</dbReference>
<dbReference type="OrthoDB" id="9803832at2"/>
<feature type="transmembrane region" description="Helical" evidence="1">
    <location>
        <begin position="110"/>
        <end position="133"/>
    </location>
</feature>
<comment type="caution">
    <text evidence="2">The sequence shown here is derived from an EMBL/GenBank/DDBJ whole genome shotgun (WGS) entry which is preliminary data.</text>
</comment>
<dbReference type="STRING" id="861266.ARTSIC4J27_3793"/>
<dbReference type="PANTHER" id="PTHR38446">
    <property type="entry name" value="BLL0914 PROTEIN"/>
    <property type="match status" value="1"/>
</dbReference>
<evidence type="ECO:0000313" key="3">
    <source>
        <dbReference type="Proteomes" id="UP000035722"/>
    </source>
</evidence>
<sequence>MILVSLLFAFLAAALHVYIFTMESVTWTRPATWKRFGVGSQADAETTRPLAYNQGFYNLFLAVGAFIGVGCVALAPGGSAPWVAGWTLVFSSCGSMVLAAAVLALTGRKYLRPAATQGTLPLLAVVLGLFALLRMA</sequence>
<dbReference type="Proteomes" id="UP000035722">
    <property type="component" value="Unassembled WGS sequence"/>
</dbReference>
<feature type="transmembrane region" description="Helical" evidence="1">
    <location>
        <begin position="82"/>
        <end position="104"/>
    </location>
</feature>
<gene>
    <name evidence="2" type="ORF">ARTSIC4J27_3793</name>
</gene>
<accession>A0A024H7C3</accession>
<keyword evidence="3" id="KW-1185">Reference proteome</keyword>
<proteinExistence type="predicted"/>
<keyword evidence="1" id="KW-0812">Transmembrane</keyword>